<dbReference type="AlphaFoldDB" id="A0A0A9GN43"/>
<protein>
    <submittedName>
        <fullName evidence="1">Uncharacterized protein</fullName>
    </submittedName>
</protein>
<dbReference type="EMBL" id="GBRH01171984">
    <property type="protein sequence ID" value="JAE25912.1"/>
    <property type="molecule type" value="Transcribed_RNA"/>
</dbReference>
<reference evidence="1" key="1">
    <citation type="submission" date="2014-09" db="EMBL/GenBank/DDBJ databases">
        <authorList>
            <person name="Magalhaes I.L.F."/>
            <person name="Oliveira U."/>
            <person name="Santos F.R."/>
            <person name="Vidigal T.H.D.A."/>
            <person name="Brescovit A.D."/>
            <person name="Santos A.J."/>
        </authorList>
    </citation>
    <scope>NUCLEOTIDE SEQUENCE</scope>
    <source>
        <tissue evidence="1">Shoot tissue taken approximately 20 cm above the soil surface</tissue>
    </source>
</reference>
<sequence length="29" mass="3751">MLPKCRLMVPSRYLHRRVKNYYNSRYLHR</sequence>
<evidence type="ECO:0000313" key="1">
    <source>
        <dbReference type="EMBL" id="JAE25912.1"/>
    </source>
</evidence>
<organism evidence="1">
    <name type="scientific">Arundo donax</name>
    <name type="common">Giant reed</name>
    <name type="synonym">Donax arundinaceus</name>
    <dbReference type="NCBI Taxonomy" id="35708"/>
    <lineage>
        <taxon>Eukaryota</taxon>
        <taxon>Viridiplantae</taxon>
        <taxon>Streptophyta</taxon>
        <taxon>Embryophyta</taxon>
        <taxon>Tracheophyta</taxon>
        <taxon>Spermatophyta</taxon>
        <taxon>Magnoliopsida</taxon>
        <taxon>Liliopsida</taxon>
        <taxon>Poales</taxon>
        <taxon>Poaceae</taxon>
        <taxon>PACMAD clade</taxon>
        <taxon>Arundinoideae</taxon>
        <taxon>Arundineae</taxon>
        <taxon>Arundo</taxon>
    </lineage>
</organism>
<name>A0A0A9GN43_ARUDO</name>
<reference evidence="1" key="2">
    <citation type="journal article" date="2015" name="Data Brief">
        <title>Shoot transcriptome of the giant reed, Arundo donax.</title>
        <authorList>
            <person name="Barrero R.A."/>
            <person name="Guerrero F.D."/>
            <person name="Moolhuijzen P."/>
            <person name="Goolsby J.A."/>
            <person name="Tidwell J."/>
            <person name="Bellgard S.E."/>
            <person name="Bellgard M.I."/>
        </authorList>
    </citation>
    <scope>NUCLEOTIDE SEQUENCE</scope>
    <source>
        <tissue evidence="1">Shoot tissue taken approximately 20 cm above the soil surface</tissue>
    </source>
</reference>
<accession>A0A0A9GN43</accession>
<proteinExistence type="predicted"/>